<evidence type="ECO:0000313" key="4">
    <source>
        <dbReference type="Proteomes" id="UP000431401"/>
    </source>
</evidence>
<keyword evidence="2" id="KW-0732">Signal</keyword>
<dbReference type="RefSeq" id="WP_153340637.1">
    <property type="nucleotide sequence ID" value="NZ_WEGI01000004.1"/>
</dbReference>
<reference evidence="3 4" key="1">
    <citation type="submission" date="2019-10" db="EMBL/GenBank/DDBJ databases">
        <title>Nocardia macrotermitis sp. nov. and Nocardia aurantia sp. nov., isolated from the gut of fungus growing-termite Macrotermes natalensis.</title>
        <authorList>
            <person name="Benndorf R."/>
            <person name="Schwitalla J."/>
            <person name="Martin K."/>
            <person name="De Beer W."/>
            <person name="Kaster A.-K."/>
            <person name="Vollmers J."/>
            <person name="Poulsen M."/>
            <person name="Beemelmanns C."/>
        </authorList>
    </citation>
    <scope>NUCLEOTIDE SEQUENCE [LARGE SCALE GENOMIC DNA]</scope>
    <source>
        <strain evidence="3 4">RB56</strain>
    </source>
</reference>
<dbReference type="Proteomes" id="UP000431401">
    <property type="component" value="Unassembled WGS sequence"/>
</dbReference>
<protein>
    <submittedName>
        <fullName evidence="3">Uncharacterized protein</fullName>
    </submittedName>
</protein>
<evidence type="ECO:0000256" key="2">
    <source>
        <dbReference type="SAM" id="SignalP"/>
    </source>
</evidence>
<comment type="caution">
    <text evidence="3">The sequence shown here is derived from an EMBL/GenBank/DDBJ whole genome shotgun (WGS) entry which is preliminary data.</text>
</comment>
<evidence type="ECO:0000256" key="1">
    <source>
        <dbReference type="SAM" id="MobiDB-lite"/>
    </source>
</evidence>
<accession>A0A7K0DKT1</accession>
<feature type="compositionally biased region" description="Low complexity" evidence="1">
    <location>
        <begin position="34"/>
        <end position="80"/>
    </location>
</feature>
<dbReference type="AlphaFoldDB" id="A0A7K0DKT1"/>
<dbReference type="EMBL" id="WEGI01000004">
    <property type="protein sequence ID" value="MQY26386.1"/>
    <property type="molecule type" value="Genomic_DNA"/>
</dbReference>
<name>A0A7K0DKT1_9NOCA</name>
<organism evidence="3 4">
    <name type="scientific">Nocardia aurantia</name>
    <dbReference type="NCBI Taxonomy" id="2585199"/>
    <lineage>
        <taxon>Bacteria</taxon>
        <taxon>Bacillati</taxon>
        <taxon>Actinomycetota</taxon>
        <taxon>Actinomycetes</taxon>
        <taxon>Mycobacteriales</taxon>
        <taxon>Nocardiaceae</taxon>
        <taxon>Nocardia</taxon>
    </lineage>
</organism>
<keyword evidence="4" id="KW-1185">Reference proteome</keyword>
<feature type="signal peptide" evidence="2">
    <location>
        <begin position="1"/>
        <end position="30"/>
    </location>
</feature>
<proteinExistence type="predicted"/>
<evidence type="ECO:0000313" key="3">
    <source>
        <dbReference type="EMBL" id="MQY26386.1"/>
    </source>
</evidence>
<feature type="region of interest" description="Disordered" evidence="1">
    <location>
        <begin position="29"/>
        <end position="94"/>
    </location>
</feature>
<sequence>MKVKSTLARTVLAGGVTIAALGMGAGIAVAEPEQSSPGQQDQQSQQAQQGQSQQQGQQGQQAQPQQPGQQGQQLPQSQQQHGFSLFGTWIPLPF</sequence>
<gene>
    <name evidence="3" type="ORF">NRB56_19530</name>
</gene>
<feature type="chain" id="PRO_5029893175" evidence="2">
    <location>
        <begin position="31"/>
        <end position="94"/>
    </location>
</feature>